<proteinExistence type="inferred from homology"/>
<evidence type="ECO:0000256" key="1">
    <source>
        <dbReference type="ARBA" id="ARBA00011073"/>
    </source>
</evidence>
<gene>
    <name evidence="9" type="ORF">GCM10009838_59320</name>
</gene>
<evidence type="ECO:0000256" key="4">
    <source>
        <dbReference type="ARBA" id="ARBA00022825"/>
    </source>
</evidence>
<name>A0ABP5E1G4_9ACTN</name>
<accession>A0ABP5E1G4</accession>
<dbReference type="Gene3D" id="3.40.50.200">
    <property type="entry name" value="Peptidase S8/S53 domain"/>
    <property type="match status" value="1"/>
</dbReference>
<dbReference type="PROSITE" id="PS51892">
    <property type="entry name" value="SUBTILASE"/>
    <property type="match status" value="1"/>
</dbReference>
<dbReference type="InterPro" id="IPR023828">
    <property type="entry name" value="Peptidase_S8_Ser-AS"/>
</dbReference>
<sequence>MRPTLFARGRRLKALLVPAICLALMPATTLTARADTTPPSPPGWALARISQTAPLAPGQTSFSYSPTSHGAGVNAYVIDAGIDYNAPDLGGRAGLAFDVDGGDGQTCPAGTTVDEPAHGDEVADILGGTQFGVADQVNLWSVKAFHCNQNPTDSLAVNNGLIQAINWLAANHKPNAVAVIARNDNGAGYFYSPLYDPYNTIGLTNAVNNLAASGVFVAVSAGNISGSGAQCVFTVCVYPQKYAVDNVPANAGQAMVVMASDRNDHAALDTANNLCGPGQWSTALGGDIYAPGVDVPSAYGWECGTSDATPLVAGVAALYKATYGDAPSATVKSWISSHATQNAITNNPPEVNGNPQTASPNLLLNIGGL</sequence>
<dbReference type="PANTHER" id="PTHR43806">
    <property type="entry name" value="PEPTIDASE S8"/>
    <property type="match status" value="1"/>
</dbReference>
<feature type="active site" description="Charge relay system" evidence="5">
    <location>
        <position position="118"/>
    </location>
</feature>
<evidence type="ECO:0000256" key="6">
    <source>
        <dbReference type="RuleBase" id="RU003355"/>
    </source>
</evidence>
<dbReference type="Proteomes" id="UP001499854">
    <property type="component" value="Unassembled WGS sequence"/>
</dbReference>
<dbReference type="PROSITE" id="PS00138">
    <property type="entry name" value="SUBTILASE_SER"/>
    <property type="match status" value="1"/>
</dbReference>
<feature type="domain" description="Peptidase S8/S53" evidence="8">
    <location>
        <begin position="76"/>
        <end position="342"/>
    </location>
</feature>
<dbReference type="PROSITE" id="PS00136">
    <property type="entry name" value="SUBTILASE_ASP"/>
    <property type="match status" value="1"/>
</dbReference>
<evidence type="ECO:0000313" key="9">
    <source>
        <dbReference type="EMBL" id="GAA1988602.1"/>
    </source>
</evidence>
<keyword evidence="4 5" id="KW-0720">Serine protease</keyword>
<organism evidence="9 10">
    <name type="scientific">Catenulispora subtropica</name>
    <dbReference type="NCBI Taxonomy" id="450798"/>
    <lineage>
        <taxon>Bacteria</taxon>
        <taxon>Bacillati</taxon>
        <taxon>Actinomycetota</taxon>
        <taxon>Actinomycetes</taxon>
        <taxon>Catenulisporales</taxon>
        <taxon>Catenulisporaceae</taxon>
        <taxon>Catenulispora</taxon>
    </lineage>
</organism>
<evidence type="ECO:0000256" key="2">
    <source>
        <dbReference type="ARBA" id="ARBA00022670"/>
    </source>
</evidence>
<keyword evidence="3 5" id="KW-0378">Hydrolase</keyword>
<feature type="active site" description="Charge relay system" evidence="5">
    <location>
        <position position="79"/>
    </location>
</feature>
<evidence type="ECO:0000256" key="3">
    <source>
        <dbReference type="ARBA" id="ARBA00022801"/>
    </source>
</evidence>
<evidence type="ECO:0000256" key="5">
    <source>
        <dbReference type="PROSITE-ProRule" id="PRU01240"/>
    </source>
</evidence>
<evidence type="ECO:0000313" key="10">
    <source>
        <dbReference type="Proteomes" id="UP001499854"/>
    </source>
</evidence>
<dbReference type="Pfam" id="PF00082">
    <property type="entry name" value="Peptidase_S8"/>
    <property type="match status" value="1"/>
</dbReference>
<feature type="active site" description="Charge relay system" evidence="5">
    <location>
        <position position="306"/>
    </location>
</feature>
<protein>
    <recommendedName>
        <fullName evidence="8">Peptidase S8/S53 domain-containing protein</fullName>
    </recommendedName>
</protein>
<dbReference type="PRINTS" id="PR00723">
    <property type="entry name" value="SUBTILISIN"/>
</dbReference>
<reference evidence="10" key="1">
    <citation type="journal article" date="2019" name="Int. J. Syst. Evol. Microbiol.">
        <title>The Global Catalogue of Microorganisms (GCM) 10K type strain sequencing project: providing services to taxonomists for standard genome sequencing and annotation.</title>
        <authorList>
            <consortium name="The Broad Institute Genomics Platform"/>
            <consortium name="The Broad Institute Genome Sequencing Center for Infectious Disease"/>
            <person name="Wu L."/>
            <person name="Ma J."/>
        </authorList>
    </citation>
    <scope>NUCLEOTIDE SEQUENCE [LARGE SCALE GENOMIC DNA]</scope>
    <source>
        <strain evidence="10">JCM 16013</strain>
    </source>
</reference>
<dbReference type="InterPro" id="IPR023827">
    <property type="entry name" value="Peptidase_S8_Asp-AS"/>
</dbReference>
<feature type="chain" id="PRO_5046180045" description="Peptidase S8/S53 domain-containing protein" evidence="7">
    <location>
        <begin position="35"/>
        <end position="369"/>
    </location>
</feature>
<keyword evidence="10" id="KW-1185">Reference proteome</keyword>
<keyword evidence="7" id="KW-0732">Signal</keyword>
<evidence type="ECO:0000256" key="7">
    <source>
        <dbReference type="SAM" id="SignalP"/>
    </source>
</evidence>
<comment type="similarity">
    <text evidence="1 5 6">Belongs to the peptidase S8 family.</text>
</comment>
<dbReference type="InterPro" id="IPR000209">
    <property type="entry name" value="Peptidase_S8/S53_dom"/>
</dbReference>
<feature type="signal peptide" evidence="7">
    <location>
        <begin position="1"/>
        <end position="34"/>
    </location>
</feature>
<dbReference type="PANTHER" id="PTHR43806:SF11">
    <property type="entry name" value="CEREVISIN-RELATED"/>
    <property type="match status" value="1"/>
</dbReference>
<dbReference type="RefSeq" id="WP_344660440.1">
    <property type="nucleotide sequence ID" value="NZ_BAAAQM010000040.1"/>
</dbReference>
<dbReference type="EMBL" id="BAAAQM010000040">
    <property type="protein sequence ID" value="GAA1988602.1"/>
    <property type="molecule type" value="Genomic_DNA"/>
</dbReference>
<dbReference type="InterPro" id="IPR036852">
    <property type="entry name" value="Peptidase_S8/S53_dom_sf"/>
</dbReference>
<dbReference type="InterPro" id="IPR015500">
    <property type="entry name" value="Peptidase_S8_subtilisin-rel"/>
</dbReference>
<comment type="caution">
    <text evidence="9">The sequence shown here is derived from an EMBL/GenBank/DDBJ whole genome shotgun (WGS) entry which is preliminary data.</text>
</comment>
<evidence type="ECO:0000259" key="8">
    <source>
        <dbReference type="Pfam" id="PF00082"/>
    </source>
</evidence>
<dbReference type="InterPro" id="IPR050131">
    <property type="entry name" value="Peptidase_S8_subtilisin-like"/>
</dbReference>
<keyword evidence="2 5" id="KW-0645">Protease</keyword>
<dbReference type="SUPFAM" id="SSF52743">
    <property type="entry name" value="Subtilisin-like"/>
    <property type="match status" value="1"/>
</dbReference>